<accession>A0A9P5U0V7</accession>
<organism evidence="1 2">
    <name type="scientific">Rhodocollybia butyracea</name>
    <dbReference type="NCBI Taxonomy" id="206335"/>
    <lineage>
        <taxon>Eukaryota</taxon>
        <taxon>Fungi</taxon>
        <taxon>Dikarya</taxon>
        <taxon>Basidiomycota</taxon>
        <taxon>Agaricomycotina</taxon>
        <taxon>Agaricomycetes</taxon>
        <taxon>Agaricomycetidae</taxon>
        <taxon>Agaricales</taxon>
        <taxon>Marasmiineae</taxon>
        <taxon>Omphalotaceae</taxon>
        <taxon>Rhodocollybia</taxon>
    </lineage>
</organism>
<gene>
    <name evidence="1" type="ORF">BDP27DRAFT_1490873</name>
</gene>
<proteinExistence type="predicted"/>
<name>A0A9P5U0V7_9AGAR</name>
<dbReference type="AlphaFoldDB" id="A0A9P5U0V7"/>
<evidence type="ECO:0000313" key="2">
    <source>
        <dbReference type="Proteomes" id="UP000772434"/>
    </source>
</evidence>
<comment type="caution">
    <text evidence="1">The sequence shown here is derived from an EMBL/GenBank/DDBJ whole genome shotgun (WGS) entry which is preliminary data.</text>
</comment>
<keyword evidence="2" id="KW-1185">Reference proteome</keyword>
<dbReference type="Proteomes" id="UP000772434">
    <property type="component" value="Unassembled WGS sequence"/>
</dbReference>
<sequence>MEVLRWINAVWQKECTAPIICALEVQEVQEYIRCGKVLGNIRKSHVKRFDISKYGETILPNLGKERFHEIRRRHSDLMIHVPRPWPTSQQIEYLVEKASEQFIYPSVVLKYIDDSGAVPSDRLNIVLGLPTEDYDGNLDSPFAALDALYLQILSSSKNQTILNRTLAAIILFRETTQTLLADGSRSMECVLIIQPRLVNLLQTTTDLGRIHATLSELHSLFQEPSPVESDFQFSHASFTDFLLGPCRSLHFSIDKASGHDYLAQCCLDAILSKDKGKVSIPVVRYAQRYWAYHSSNASGSDKLLSKLSQLDMYSNAIHTGLLPGYYPLRMFSKDLMSIMQIWTRFYES</sequence>
<dbReference type="OrthoDB" id="3262196at2759"/>
<dbReference type="EMBL" id="JADNRY010000220">
    <property type="protein sequence ID" value="KAF9060948.1"/>
    <property type="molecule type" value="Genomic_DNA"/>
</dbReference>
<evidence type="ECO:0000313" key="1">
    <source>
        <dbReference type="EMBL" id="KAF9060948.1"/>
    </source>
</evidence>
<reference evidence="1" key="1">
    <citation type="submission" date="2020-11" db="EMBL/GenBank/DDBJ databases">
        <authorList>
            <consortium name="DOE Joint Genome Institute"/>
            <person name="Ahrendt S."/>
            <person name="Riley R."/>
            <person name="Andreopoulos W."/>
            <person name="Labutti K."/>
            <person name="Pangilinan J."/>
            <person name="Ruiz-Duenas F.J."/>
            <person name="Barrasa J.M."/>
            <person name="Sanchez-Garcia M."/>
            <person name="Camarero S."/>
            <person name="Miyauchi S."/>
            <person name="Serrano A."/>
            <person name="Linde D."/>
            <person name="Babiker R."/>
            <person name="Drula E."/>
            <person name="Ayuso-Fernandez I."/>
            <person name="Pacheco R."/>
            <person name="Padilla G."/>
            <person name="Ferreira P."/>
            <person name="Barriuso J."/>
            <person name="Kellner H."/>
            <person name="Castanera R."/>
            <person name="Alfaro M."/>
            <person name="Ramirez L."/>
            <person name="Pisabarro A.G."/>
            <person name="Kuo A."/>
            <person name="Tritt A."/>
            <person name="Lipzen A."/>
            <person name="He G."/>
            <person name="Yan M."/>
            <person name="Ng V."/>
            <person name="Cullen D."/>
            <person name="Martin F."/>
            <person name="Rosso M.-N."/>
            <person name="Henrissat B."/>
            <person name="Hibbett D."/>
            <person name="Martinez A.T."/>
            <person name="Grigoriev I.V."/>
        </authorList>
    </citation>
    <scope>NUCLEOTIDE SEQUENCE</scope>
    <source>
        <strain evidence="1">AH 40177</strain>
    </source>
</reference>
<protein>
    <submittedName>
        <fullName evidence="1">Uncharacterized protein</fullName>
    </submittedName>
</protein>